<evidence type="ECO:0000313" key="4">
    <source>
        <dbReference type="EMBL" id="KIS72379.1"/>
    </source>
</evidence>
<dbReference type="GO" id="GO:0006788">
    <property type="term" value="P:heme oxidation"/>
    <property type="evidence" value="ECO:0007669"/>
    <property type="project" value="InterPro"/>
</dbReference>
<proteinExistence type="predicted"/>
<dbReference type="PANTHER" id="PTHR10720:SF0">
    <property type="entry name" value="HEME OXYGENASE"/>
    <property type="match status" value="1"/>
</dbReference>
<protein>
    <recommendedName>
        <fullName evidence="6">Heme oxygenase</fullName>
    </recommendedName>
</protein>
<dbReference type="OMA" id="MTCPFAK"/>
<dbReference type="eggNOG" id="KOG4480">
    <property type="taxonomic scope" value="Eukaryota"/>
</dbReference>
<dbReference type="STRING" id="237631.A0A0D1E942"/>
<dbReference type="AlphaFoldDB" id="A0A0D1E942"/>
<dbReference type="EMBL" id="CM003140">
    <property type="protein sequence ID" value="KIS72379.1"/>
    <property type="molecule type" value="Genomic_DNA"/>
</dbReference>
<dbReference type="InParanoid" id="A0A0D1E942"/>
<dbReference type="SUPFAM" id="SSF48613">
    <property type="entry name" value="Heme oxygenase-like"/>
    <property type="match status" value="1"/>
</dbReference>
<dbReference type="InterPro" id="IPR016053">
    <property type="entry name" value="Haem_Oase-like"/>
</dbReference>
<evidence type="ECO:0000256" key="3">
    <source>
        <dbReference type="ARBA" id="ARBA00023004"/>
    </source>
</evidence>
<keyword evidence="1" id="KW-0349">Heme</keyword>
<dbReference type="VEuPathDB" id="FungiDB:UMAG_00783"/>
<dbReference type="GO" id="GO:0046872">
    <property type="term" value="F:metal ion binding"/>
    <property type="evidence" value="ECO:0007669"/>
    <property type="project" value="UniProtKB-KW"/>
</dbReference>
<evidence type="ECO:0000256" key="2">
    <source>
        <dbReference type="ARBA" id="ARBA00022723"/>
    </source>
</evidence>
<dbReference type="CDD" id="cd19165">
    <property type="entry name" value="HemeO"/>
    <property type="match status" value="1"/>
</dbReference>
<keyword evidence="3" id="KW-0408">Iron</keyword>
<dbReference type="GO" id="GO:0004392">
    <property type="term" value="F:heme oxygenase (decyclizing) activity"/>
    <property type="evidence" value="ECO:0007669"/>
    <property type="project" value="InterPro"/>
</dbReference>
<dbReference type="KEGG" id="uma:UMAG_00783"/>
<gene>
    <name evidence="4" type="ORF">UMAG_00783</name>
</gene>
<dbReference type="InterPro" id="IPR002051">
    <property type="entry name" value="Haem_Oase"/>
</dbReference>
<reference evidence="4 5" key="1">
    <citation type="journal article" date="2006" name="Nature">
        <title>Insights from the genome of the biotrophic fungal plant pathogen Ustilago maydis.</title>
        <authorList>
            <person name="Kamper J."/>
            <person name="Kahmann R."/>
            <person name="Bolker M."/>
            <person name="Ma L.J."/>
            <person name="Brefort T."/>
            <person name="Saville B.J."/>
            <person name="Banuett F."/>
            <person name="Kronstad J.W."/>
            <person name="Gold S.E."/>
            <person name="Muller O."/>
            <person name="Perlin M.H."/>
            <person name="Wosten H.A."/>
            <person name="de Vries R."/>
            <person name="Ruiz-Herrera J."/>
            <person name="Reynaga-Pena C.G."/>
            <person name="Snetselaar K."/>
            <person name="McCann M."/>
            <person name="Perez-Martin J."/>
            <person name="Feldbrugge M."/>
            <person name="Basse C.W."/>
            <person name="Steinberg G."/>
            <person name="Ibeas J.I."/>
            <person name="Holloman W."/>
            <person name="Guzman P."/>
            <person name="Farman M."/>
            <person name="Stajich J.E."/>
            <person name="Sentandreu R."/>
            <person name="Gonzalez-Prieto J.M."/>
            <person name="Kennell J.C."/>
            <person name="Molina L."/>
            <person name="Schirawski J."/>
            <person name="Mendoza-Mendoza A."/>
            <person name="Greilinger D."/>
            <person name="Munch K."/>
            <person name="Rossel N."/>
            <person name="Scherer M."/>
            <person name="Vranes M."/>
            <person name="Ladendorf O."/>
            <person name="Vincon V."/>
            <person name="Fuchs U."/>
            <person name="Sandrock B."/>
            <person name="Meng S."/>
            <person name="Ho E.C."/>
            <person name="Cahill M.J."/>
            <person name="Boyce K.J."/>
            <person name="Klose J."/>
            <person name="Klosterman S.J."/>
            <person name="Deelstra H.J."/>
            <person name="Ortiz-Castellanos L."/>
            <person name="Li W."/>
            <person name="Sanchez-Alonso P."/>
            <person name="Schreier P.H."/>
            <person name="Hauser-Hahn I."/>
            <person name="Vaupel M."/>
            <person name="Koopmann E."/>
            <person name="Friedrich G."/>
            <person name="Voss H."/>
            <person name="Schluter T."/>
            <person name="Margolis J."/>
            <person name="Platt D."/>
            <person name="Swimmer C."/>
            <person name="Gnirke A."/>
            <person name="Chen F."/>
            <person name="Vysotskaia V."/>
            <person name="Mannhaupt G."/>
            <person name="Guldener U."/>
            <person name="Munsterkotter M."/>
            <person name="Haase D."/>
            <person name="Oesterheld M."/>
            <person name="Mewes H.W."/>
            <person name="Mauceli E.W."/>
            <person name="DeCaprio D."/>
            <person name="Wade C.M."/>
            <person name="Butler J."/>
            <person name="Young S."/>
            <person name="Jaffe D.B."/>
            <person name="Calvo S."/>
            <person name="Nusbaum C."/>
            <person name="Galagan J."/>
            <person name="Birren B.W."/>
        </authorList>
    </citation>
    <scope>NUCLEOTIDE SEQUENCE [LARGE SCALE GENOMIC DNA]</scope>
    <source>
        <strain evidence="5">DSM 14603 / FGSC 9021 / UM521</strain>
    </source>
</reference>
<dbReference type="InterPro" id="IPR016084">
    <property type="entry name" value="Haem_Oase-like_multi-hlx"/>
</dbReference>
<keyword evidence="5" id="KW-1185">Reference proteome</keyword>
<dbReference type="Proteomes" id="UP000000561">
    <property type="component" value="Chromosome 1"/>
</dbReference>
<evidence type="ECO:0008006" key="6">
    <source>
        <dbReference type="Google" id="ProtNLM"/>
    </source>
</evidence>
<sequence length="419" mass="45310">MTCPFAKLAGILPIAPSSKSHAFHAAHSLHTTNISTSSFDFTPTLSEALRVGTSASHRAVEKSRGVSLLLQSVPSSSASTSEQLKFDRLDYVRFQIMLGCVYVVLEASLFTAREARLIAPLFQGNLMRNLARSASVWRDIEAHLETIERHTGSELVDLAEQASEERAFAPSDAGEEQDRENSISRGTLFDLVHKAFPTAMQLCPENTSTVRLTQDHIALLTPAQIHSTLKYVSTLATLSDDQAGLLLAHAYTRYLGDLSGGQHILKKVAKRFPIPSASSSTDGFAFYDFHNSSQLKPDFRLAMEAGLATLRDKQIVIDGVVAEANKAFDLNTSLFESLLPADLRMSAQHEHELELELEPEPKQNVPRPSAVLLHTQVAGKNWVRGEMAVVGGVLVAATAAVVVASMLGAHSPGAVGVHA</sequence>
<organism evidence="4 5">
    <name type="scientific">Mycosarcoma maydis</name>
    <name type="common">Corn smut fungus</name>
    <name type="synonym">Ustilago maydis</name>
    <dbReference type="NCBI Taxonomy" id="5270"/>
    <lineage>
        <taxon>Eukaryota</taxon>
        <taxon>Fungi</taxon>
        <taxon>Dikarya</taxon>
        <taxon>Basidiomycota</taxon>
        <taxon>Ustilaginomycotina</taxon>
        <taxon>Ustilaginomycetes</taxon>
        <taxon>Ustilaginales</taxon>
        <taxon>Ustilaginaceae</taxon>
        <taxon>Mycosarcoma</taxon>
    </lineage>
</organism>
<dbReference type="Pfam" id="PF01126">
    <property type="entry name" value="Heme_oxygenase"/>
    <property type="match status" value="1"/>
</dbReference>
<dbReference type="PANTHER" id="PTHR10720">
    <property type="entry name" value="HEME OXYGENASE"/>
    <property type="match status" value="1"/>
</dbReference>
<accession>A0A0D1E942</accession>
<dbReference type="RefSeq" id="XP_011386557.1">
    <property type="nucleotide sequence ID" value="XM_011388255.1"/>
</dbReference>
<dbReference type="GeneID" id="23561990"/>
<dbReference type="Gene3D" id="1.20.910.10">
    <property type="entry name" value="Heme oxygenase-like"/>
    <property type="match status" value="1"/>
</dbReference>
<evidence type="ECO:0000313" key="5">
    <source>
        <dbReference type="Proteomes" id="UP000000561"/>
    </source>
</evidence>
<name>A0A0D1E942_MYCMD</name>
<keyword evidence="2" id="KW-0479">Metal-binding</keyword>
<evidence type="ECO:0000256" key="1">
    <source>
        <dbReference type="ARBA" id="ARBA00022617"/>
    </source>
</evidence>
<dbReference type="PHI-base" id="PHI:9210"/>
<dbReference type="OrthoDB" id="652091at2759"/>